<dbReference type="AlphaFoldDB" id="A0AAU7D5G9"/>
<reference evidence="7" key="1">
    <citation type="submission" date="2023-03" db="EMBL/GenBank/DDBJ databases">
        <title>Edaphobacter sp.</title>
        <authorList>
            <person name="Huber K.J."/>
            <person name="Papendorf J."/>
            <person name="Pilke C."/>
            <person name="Bunk B."/>
            <person name="Sproeer C."/>
            <person name="Pester M."/>
        </authorList>
    </citation>
    <scope>NUCLEOTIDE SEQUENCE</scope>
    <source>
        <strain evidence="6">DSM 109919</strain>
        <strain evidence="7">DSM 109920</strain>
    </source>
</reference>
<evidence type="ECO:0000256" key="3">
    <source>
        <dbReference type="PROSITE-ProRule" id="PRU00339"/>
    </source>
</evidence>
<feature type="repeat" description="TPR" evidence="3">
    <location>
        <begin position="236"/>
        <end position="269"/>
    </location>
</feature>
<dbReference type="Pfam" id="PF13432">
    <property type="entry name" value="TPR_16"/>
    <property type="match status" value="1"/>
</dbReference>
<feature type="chain" id="PRO_5043288641" evidence="5">
    <location>
        <begin position="22"/>
        <end position="320"/>
    </location>
</feature>
<organism evidence="7">
    <name type="scientific">Edaphobacter paludis</name>
    <dbReference type="NCBI Taxonomy" id="3035702"/>
    <lineage>
        <taxon>Bacteria</taxon>
        <taxon>Pseudomonadati</taxon>
        <taxon>Acidobacteriota</taxon>
        <taxon>Terriglobia</taxon>
        <taxon>Terriglobales</taxon>
        <taxon>Acidobacteriaceae</taxon>
        <taxon>Edaphobacter</taxon>
    </lineage>
</organism>
<dbReference type="Gene3D" id="1.25.40.10">
    <property type="entry name" value="Tetratricopeptide repeat domain"/>
    <property type="match status" value="3"/>
</dbReference>
<dbReference type="KEGG" id="epl:P4G45_14495"/>
<dbReference type="PROSITE" id="PS50293">
    <property type="entry name" value="TPR_REGION"/>
    <property type="match status" value="1"/>
</dbReference>
<dbReference type="PROSITE" id="PS50005">
    <property type="entry name" value="TPR"/>
    <property type="match status" value="3"/>
</dbReference>
<dbReference type="Pfam" id="PF07719">
    <property type="entry name" value="TPR_2"/>
    <property type="match status" value="1"/>
</dbReference>
<dbReference type="RefSeq" id="WP_348267191.1">
    <property type="nucleotide sequence ID" value="NZ_CP121194.1"/>
</dbReference>
<dbReference type="InterPro" id="IPR013105">
    <property type="entry name" value="TPR_2"/>
</dbReference>
<name>A0AAU7D5G9_9BACT</name>
<evidence type="ECO:0000256" key="5">
    <source>
        <dbReference type="SAM" id="SignalP"/>
    </source>
</evidence>
<accession>A0AAU7CW13</accession>
<evidence type="ECO:0000256" key="4">
    <source>
        <dbReference type="SAM" id="MobiDB-lite"/>
    </source>
</evidence>
<dbReference type="PANTHER" id="PTHR44858">
    <property type="entry name" value="TETRATRICOPEPTIDE REPEAT PROTEIN 6"/>
    <property type="match status" value="1"/>
</dbReference>
<dbReference type="InterPro" id="IPR019734">
    <property type="entry name" value="TPR_rpt"/>
</dbReference>
<dbReference type="SMART" id="SM00028">
    <property type="entry name" value="TPR"/>
    <property type="match status" value="6"/>
</dbReference>
<dbReference type="Pfam" id="PF13181">
    <property type="entry name" value="TPR_8"/>
    <property type="match status" value="3"/>
</dbReference>
<dbReference type="InterPro" id="IPR050498">
    <property type="entry name" value="Ycf3"/>
</dbReference>
<dbReference type="PANTHER" id="PTHR44858:SF18">
    <property type="entry name" value="TETRATRICOPEPTIDE REPEAT (TPR) PROTEIN"/>
    <property type="match status" value="1"/>
</dbReference>
<keyword evidence="5" id="KW-0732">Signal</keyword>
<evidence type="ECO:0000313" key="7">
    <source>
        <dbReference type="EMBL" id="XBH13069.1"/>
    </source>
</evidence>
<sequence length="320" mass="35695">MKFRLSFALIFLLSLSKVFNAQQLAKAGDDSLAQARTLLQSGDLAKAESNLRRYLTQHIDSAEAHFLLGYTLFLEQKPAESLKQYTAGAHNQRPSPDDLKIVSFDYVLLGDYTDADKWLSIVVAETPEDAHAWYLLGRAKYNENHFAQAIDCFGRALSLNPRDVKSENNLGLSYQGLNRIDDAQKAYLLAIQWQQDAAAKSGQPYLNLGILLTERGQPAQGLPYLQQAAMLEPANPKAHEQLGRAYQILEMLPQAEEELKRAVDLSPNVSALHFRLGQIYQHLGRKQEAQEEFAVCAKLNSTHSSEDTPNPAFPKTASPQ</sequence>
<feature type="repeat" description="TPR" evidence="3">
    <location>
        <begin position="130"/>
        <end position="163"/>
    </location>
</feature>
<proteinExistence type="predicted"/>
<dbReference type="InterPro" id="IPR011990">
    <property type="entry name" value="TPR-like_helical_dom_sf"/>
</dbReference>
<evidence type="ECO:0000256" key="2">
    <source>
        <dbReference type="ARBA" id="ARBA00022803"/>
    </source>
</evidence>
<feature type="signal peptide" evidence="5">
    <location>
        <begin position="1"/>
        <end position="21"/>
    </location>
</feature>
<feature type="region of interest" description="Disordered" evidence="4">
    <location>
        <begin position="301"/>
        <end position="320"/>
    </location>
</feature>
<dbReference type="SUPFAM" id="SSF48452">
    <property type="entry name" value="TPR-like"/>
    <property type="match status" value="1"/>
</dbReference>
<dbReference type="EMBL" id="CP121195">
    <property type="protein sequence ID" value="XBH13069.1"/>
    <property type="molecule type" value="Genomic_DNA"/>
</dbReference>
<accession>A0AAU7D5G9</accession>
<dbReference type="EMBL" id="CP121194">
    <property type="protein sequence ID" value="XBH09683.1"/>
    <property type="molecule type" value="Genomic_DNA"/>
</dbReference>
<protein>
    <submittedName>
        <fullName evidence="7">Tetratricopeptide repeat protein</fullName>
    </submittedName>
</protein>
<evidence type="ECO:0000256" key="1">
    <source>
        <dbReference type="ARBA" id="ARBA00022737"/>
    </source>
</evidence>
<evidence type="ECO:0000313" key="6">
    <source>
        <dbReference type="EMBL" id="XBH09683.1"/>
    </source>
</evidence>
<gene>
    <name evidence="6" type="ORF">P4G45_14495</name>
    <name evidence="7" type="ORF">P8936_15450</name>
</gene>
<feature type="repeat" description="TPR" evidence="3">
    <location>
        <begin position="202"/>
        <end position="235"/>
    </location>
</feature>
<keyword evidence="2 3" id="KW-0802">TPR repeat</keyword>
<keyword evidence="1" id="KW-0677">Repeat</keyword>